<dbReference type="PANTHER" id="PTHR35311">
    <property type="entry name" value="KINETOCHORE-ASSOCIATED PROTEIN KNL-2 HOMOLOG"/>
    <property type="match status" value="1"/>
</dbReference>
<dbReference type="InterPro" id="IPR015216">
    <property type="entry name" value="SANTA"/>
</dbReference>
<name>A0A6P5SY94_PRUAV</name>
<dbReference type="AlphaFoldDB" id="A0A6P5SY94"/>
<evidence type="ECO:0000313" key="4">
    <source>
        <dbReference type="RefSeq" id="XP_021819091.1"/>
    </source>
</evidence>
<gene>
    <name evidence="4 5" type="primary">LOC110761024</name>
</gene>
<evidence type="ECO:0000313" key="3">
    <source>
        <dbReference type="Proteomes" id="UP000515124"/>
    </source>
</evidence>
<sequence>MASTPSSNQTIHGDNNTDVSYFQKTVCLNDWWLIKAENEVQGKWLAVAGVSSRKEGARRVFSSAPIAKRFDVFTLETVDGIYVSIKGFINKQKTTENGFPSEVFSHFLFGFPPYWEQWVAKFFGGDSTTTCAVSGSISDSDKLATQPGSIKSSIPSSFHFDQEETPVEQVSCKDRHDVEVPKQFSSELPTNVAVDDSKVDDFPKHAAEEETGRANIGASDFQSVGKPKHLVSNQKKPVSRCFMKHKSTNSSPASEASESFGGVSGATTQSGGKVDISKEYPSYSAGRVTRSLSRNLCRKGKKKKMVGCGLNSEKNTVDSVPAVFKTLSKSLQNDNCKVGGKSMPHPSDFEFQEPNDLNVKKKLDFGCLEDDLQHTHHNAKQGQNCGNITTQVGGESDAKEVNTFRKRTKTNTTFYTKENPPPEVNKKVSIASPESLNMRRSRSGRLLLPTMEFWRNQLAIYDSDRKVTGIQGGLPVVTTSRGSSSGSQKRNRR</sequence>
<evidence type="ECO:0000313" key="5">
    <source>
        <dbReference type="RefSeq" id="XP_021819092.1"/>
    </source>
</evidence>
<dbReference type="KEGG" id="pavi:110761024"/>
<dbReference type="PANTHER" id="PTHR35311:SF9">
    <property type="entry name" value="KINETOCHORE-ASSOCIATED PROTEIN KNL-2 HOMOLOG"/>
    <property type="match status" value="1"/>
</dbReference>
<feature type="domain" description="SANTA" evidence="2">
    <location>
        <begin position="26"/>
        <end position="117"/>
    </location>
</feature>
<protein>
    <submittedName>
        <fullName evidence="4 5">Uncharacterized protein LOC110761024</fullName>
    </submittedName>
</protein>
<proteinExistence type="predicted"/>
<accession>A0A6P5SY94</accession>
<feature type="compositionally biased region" description="Polar residues" evidence="1">
    <location>
        <begin position="248"/>
        <end position="257"/>
    </location>
</feature>
<reference evidence="4 5" key="1">
    <citation type="submission" date="2025-04" db="UniProtKB">
        <authorList>
            <consortium name="RefSeq"/>
        </authorList>
    </citation>
    <scope>IDENTIFICATION</scope>
</reference>
<feature type="compositionally biased region" description="Low complexity" evidence="1">
    <location>
        <begin position="476"/>
        <end position="487"/>
    </location>
</feature>
<evidence type="ECO:0000256" key="1">
    <source>
        <dbReference type="SAM" id="MobiDB-lite"/>
    </source>
</evidence>
<organism evidence="3 5">
    <name type="scientific">Prunus avium</name>
    <name type="common">Cherry</name>
    <name type="synonym">Cerasus avium</name>
    <dbReference type="NCBI Taxonomy" id="42229"/>
    <lineage>
        <taxon>Eukaryota</taxon>
        <taxon>Viridiplantae</taxon>
        <taxon>Streptophyta</taxon>
        <taxon>Embryophyta</taxon>
        <taxon>Tracheophyta</taxon>
        <taxon>Spermatophyta</taxon>
        <taxon>Magnoliopsida</taxon>
        <taxon>eudicotyledons</taxon>
        <taxon>Gunneridae</taxon>
        <taxon>Pentapetalae</taxon>
        <taxon>rosids</taxon>
        <taxon>fabids</taxon>
        <taxon>Rosales</taxon>
        <taxon>Rosaceae</taxon>
        <taxon>Amygdaloideae</taxon>
        <taxon>Amygdaleae</taxon>
        <taxon>Prunus</taxon>
    </lineage>
</organism>
<evidence type="ECO:0000259" key="2">
    <source>
        <dbReference type="Pfam" id="PF09133"/>
    </source>
</evidence>
<feature type="region of interest" description="Disordered" evidence="1">
    <location>
        <begin position="244"/>
        <end position="274"/>
    </location>
</feature>
<dbReference type="GeneID" id="110761024"/>
<dbReference type="RefSeq" id="XP_021819092.1">
    <property type="nucleotide sequence ID" value="XM_021963400.1"/>
</dbReference>
<dbReference type="Proteomes" id="UP000515124">
    <property type="component" value="Unplaced"/>
</dbReference>
<dbReference type="Pfam" id="PF09133">
    <property type="entry name" value="SANTA"/>
    <property type="match status" value="1"/>
</dbReference>
<feature type="region of interest" description="Disordered" evidence="1">
    <location>
        <begin position="469"/>
        <end position="493"/>
    </location>
</feature>
<dbReference type="InterPro" id="IPR053090">
    <property type="entry name" value="Centromere_KNL-2_homolog"/>
</dbReference>
<dbReference type="RefSeq" id="XP_021819091.1">
    <property type="nucleotide sequence ID" value="XM_021963399.1"/>
</dbReference>
<keyword evidence="3" id="KW-1185">Reference proteome</keyword>